<dbReference type="Proteomes" id="UP000228976">
    <property type="component" value="Unassembled WGS sequence"/>
</dbReference>
<evidence type="ECO:0000313" key="2">
    <source>
        <dbReference type="EMBL" id="OZG55827.1"/>
    </source>
</evidence>
<comment type="caution">
    <text evidence="2">The sequence shown here is derived from an EMBL/GenBank/DDBJ whole genome shotgun (WGS) entry which is preliminary data.</text>
</comment>
<evidence type="ECO:0000256" key="1">
    <source>
        <dbReference type="SAM" id="MobiDB-lite"/>
    </source>
</evidence>
<accession>A0A261F9J2</accession>
<name>A0A261F9J2_9BIFI</name>
<feature type="compositionally biased region" description="Low complexity" evidence="1">
    <location>
        <begin position="1"/>
        <end position="21"/>
    </location>
</feature>
<sequence length="79" mass="8170">MTMENVNGANGANGSAGSASSDGSKTEPMLPHEHTQLPAPLSEQMSDAEAIHALTGLLSELRQDVDRAMSAEPPAQAQL</sequence>
<evidence type="ECO:0000313" key="3">
    <source>
        <dbReference type="Proteomes" id="UP000228976"/>
    </source>
</evidence>
<protein>
    <submittedName>
        <fullName evidence="2">Uncharacterized protein</fullName>
    </submittedName>
</protein>
<organism evidence="2 3">
    <name type="scientific">Aeriscardovia aeriphila</name>
    <dbReference type="NCBI Taxonomy" id="218139"/>
    <lineage>
        <taxon>Bacteria</taxon>
        <taxon>Bacillati</taxon>
        <taxon>Actinomycetota</taxon>
        <taxon>Actinomycetes</taxon>
        <taxon>Bifidobacteriales</taxon>
        <taxon>Bifidobacteriaceae</taxon>
        <taxon>Aeriscardovia</taxon>
    </lineage>
</organism>
<gene>
    <name evidence="2" type="ORF">AEAE_0315</name>
</gene>
<dbReference type="AlphaFoldDB" id="A0A261F9J2"/>
<dbReference type="EMBL" id="MWWU01000002">
    <property type="protein sequence ID" value="OZG55827.1"/>
    <property type="molecule type" value="Genomic_DNA"/>
</dbReference>
<feature type="region of interest" description="Disordered" evidence="1">
    <location>
        <begin position="1"/>
        <end position="48"/>
    </location>
</feature>
<reference evidence="2 3" key="1">
    <citation type="journal article" date="2017" name="BMC Genomics">
        <title>Comparative genomic and phylogenomic analyses of the Bifidobacteriaceae family.</title>
        <authorList>
            <person name="Lugli G.A."/>
            <person name="Milani C."/>
            <person name="Turroni F."/>
            <person name="Duranti S."/>
            <person name="Mancabelli L."/>
            <person name="Mangifesta M."/>
            <person name="Ferrario C."/>
            <person name="Modesto M."/>
            <person name="Mattarelli P."/>
            <person name="Jiri K."/>
            <person name="van Sinderen D."/>
            <person name="Ventura M."/>
        </authorList>
    </citation>
    <scope>NUCLEOTIDE SEQUENCE [LARGE SCALE GENOMIC DNA]</scope>
    <source>
        <strain evidence="2 3">LMG 21773</strain>
    </source>
</reference>
<keyword evidence="3" id="KW-1185">Reference proteome</keyword>
<dbReference type="RefSeq" id="WP_158520464.1">
    <property type="nucleotide sequence ID" value="NZ_MWWU01000002.1"/>
</dbReference>
<proteinExistence type="predicted"/>